<dbReference type="Gene3D" id="3.10.310.10">
    <property type="entry name" value="Diaminopimelate Epimerase, Chain A, domain 1"/>
    <property type="match status" value="2"/>
</dbReference>
<evidence type="ECO:0000256" key="1">
    <source>
        <dbReference type="ARBA" id="ARBA00001148"/>
    </source>
</evidence>
<dbReference type="SFLD" id="SFLDS00028">
    <property type="entry name" value="Proline_Racemase"/>
    <property type="match status" value="1"/>
</dbReference>
<protein>
    <recommendedName>
        <fullName evidence="3">trans-L-3-hydroxyproline dehydratase</fullName>
        <ecNumber evidence="3">4.2.1.77</ecNumber>
    </recommendedName>
</protein>
<dbReference type="GeneID" id="19977740"/>
<dbReference type="RefSeq" id="XP_008713294.1">
    <property type="nucleotide sequence ID" value="XM_008715072.1"/>
</dbReference>
<dbReference type="EMBL" id="KB822714">
    <property type="protein sequence ID" value="ETN44731.1"/>
    <property type="molecule type" value="Genomic_DNA"/>
</dbReference>
<dbReference type="Pfam" id="PF05544">
    <property type="entry name" value="Pro_racemase"/>
    <property type="match status" value="1"/>
</dbReference>
<dbReference type="STRING" id="1220924.W2S7P5"/>
<sequence>MAELPVSIPHAGVISCVEMHTSGEPTRIVYAGHPQLTGTLLEQRAEAKAKYDHIRRRLNWEPRGHFDMYGAILRPETELTATGKAHIGVLFTTNDGYSTMCGHATIALGRLLVDSDERIFAQRSKLEYDPESQTTQVKLHAPCGLLDVTVPTLKDGRRSDPSRPVSFTSVPSFATGISVNIPIGPEYQWPELRGRHSVTADFSYGGAFFCLISLGELGFSGRLNQVDLAKTNIATKKLKAAIVANPDLQSLFQHPIEGDLSFLYGVMIVDQQLGQPSSDSDSAETGLYYFSGQQIDRSPTGSGVAARVALAYAKDPNFTTKRTYHSLVSHAMTTKSNNGGFIGTVVQKVEADHPFPVVLVEVKGSAYYTGFSQYVVEDSDPLGDDGFIFEKLSAPLTS</sequence>
<keyword evidence="5" id="KW-1185">Reference proteome</keyword>
<dbReference type="eggNOG" id="ENOG502QRPF">
    <property type="taxonomic scope" value="Eukaryota"/>
</dbReference>
<dbReference type="PANTHER" id="PTHR33442">
    <property type="entry name" value="TRANS-3-HYDROXY-L-PROLINE DEHYDRATASE"/>
    <property type="match status" value="1"/>
</dbReference>
<evidence type="ECO:0000256" key="2">
    <source>
        <dbReference type="ARBA" id="ARBA00007529"/>
    </source>
</evidence>
<dbReference type="InParanoid" id="W2S7P5"/>
<dbReference type="AlphaFoldDB" id="W2S7P5"/>
<organism evidence="4 5">
    <name type="scientific">Cyphellophora europaea (strain CBS 101466)</name>
    <name type="common">Phialophora europaea</name>
    <dbReference type="NCBI Taxonomy" id="1220924"/>
    <lineage>
        <taxon>Eukaryota</taxon>
        <taxon>Fungi</taxon>
        <taxon>Dikarya</taxon>
        <taxon>Ascomycota</taxon>
        <taxon>Pezizomycotina</taxon>
        <taxon>Eurotiomycetes</taxon>
        <taxon>Chaetothyriomycetidae</taxon>
        <taxon>Chaetothyriales</taxon>
        <taxon>Cyphellophoraceae</taxon>
        <taxon>Cyphellophora</taxon>
    </lineage>
</organism>
<dbReference type="GO" id="GO:0050346">
    <property type="term" value="F:trans-L-3-hydroxyproline dehydratase activity"/>
    <property type="evidence" value="ECO:0007669"/>
    <property type="project" value="UniProtKB-EC"/>
</dbReference>
<dbReference type="PANTHER" id="PTHR33442:SF1">
    <property type="entry name" value="TRANS-3-HYDROXY-L-PROLINE DEHYDRATASE"/>
    <property type="match status" value="1"/>
</dbReference>
<comment type="catalytic activity">
    <reaction evidence="1">
        <text>trans-3-hydroxy-L-proline = 1-pyrroline-2-carboxylate + H2O</text>
        <dbReference type="Rhea" id="RHEA:10320"/>
        <dbReference type="ChEBI" id="CHEBI:15377"/>
        <dbReference type="ChEBI" id="CHEBI:39785"/>
        <dbReference type="ChEBI" id="CHEBI:57938"/>
        <dbReference type="EC" id="4.2.1.77"/>
    </reaction>
</comment>
<dbReference type="InterPro" id="IPR008794">
    <property type="entry name" value="Pro_racemase_fam"/>
</dbReference>
<dbReference type="EC" id="4.2.1.77" evidence="3"/>
<dbReference type="VEuPathDB" id="FungiDB:HMPREF1541_10401"/>
<reference evidence="4 5" key="1">
    <citation type="submission" date="2013-03" db="EMBL/GenBank/DDBJ databases">
        <title>The Genome Sequence of Phialophora europaea CBS 101466.</title>
        <authorList>
            <consortium name="The Broad Institute Genomics Platform"/>
            <person name="Cuomo C."/>
            <person name="de Hoog S."/>
            <person name="Gorbushina A."/>
            <person name="Walker B."/>
            <person name="Young S.K."/>
            <person name="Zeng Q."/>
            <person name="Gargeya S."/>
            <person name="Fitzgerald M."/>
            <person name="Haas B."/>
            <person name="Abouelleil A."/>
            <person name="Allen A.W."/>
            <person name="Alvarado L."/>
            <person name="Arachchi H.M."/>
            <person name="Berlin A.M."/>
            <person name="Chapman S.B."/>
            <person name="Gainer-Dewar J."/>
            <person name="Goldberg J."/>
            <person name="Griggs A."/>
            <person name="Gujja S."/>
            <person name="Hansen M."/>
            <person name="Howarth C."/>
            <person name="Imamovic A."/>
            <person name="Ireland A."/>
            <person name="Larimer J."/>
            <person name="McCowan C."/>
            <person name="Murphy C."/>
            <person name="Pearson M."/>
            <person name="Poon T.W."/>
            <person name="Priest M."/>
            <person name="Roberts A."/>
            <person name="Saif S."/>
            <person name="Shea T."/>
            <person name="Sisk P."/>
            <person name="Sykes S."/>
            <person name="Wortman J."/>
            <person name="Nusbaum C."/>
            <person name="Birren B."/>
        </authorList>
    </citation>
    <scope>NUCLEOTIDE SEQUENCE [LARGE SCALE GENOMIC DNA]</scope>
    <source>
        <strain evidence="4 5">CBS 101466</strain>
    </source>
</reference>
<comment type="similarity">
    <text evidence="2">Belongs to the proline racemase family.</text>
</comment>
<accession>W2S7P5</accession>
<gene>
    <name evidence="4" type="ORF">HMPREF1541_10401</name>
</gene>
<dbReference type="OrthoDB" id="6409228at2759"/>
<evidence type="ECO:0000313" key="5">
    <source>
        <dbReference type="Proteomes" id="UP000030752"/>
    </source>
</evidence>
<proteinExistence type="inferred from homology"/>
<evidence type="ECO:0000256" key="3">
    <source>
        <dbReference type="ARBA" id="ARBA00013105"/>
    </source>
</evidence>
<dbReference type="Proteomes" id="UP000030752">
    <property type="component" value="Unassembled WGS sequence"/>
</dbReference>
<name>W2S7P5_CYPE1</name>
<dbReference type="HOGENOM" id="CLU_036729_0_1_1"/>
<evidence type="ECO:0000313" key="4">
    <source>
        <dbReference type="EMBL" id="ETN44731.1"/>
    </source>
</evidence>
<dbReference type="SUPFAM" id="SSF54506">
    <property type="entry name" value="Diaminopimelate epimerase-like"/>
    <property type="match status" value="1"/>
</dbReference>